<feature type="transmembrane region" description="Helical" evidence="1">
    <location>
        <begin position="42"/>
        <end position="60"/>
    </location>
</feature>
<evidence type="ECO:0008006" key="4">
    <source>
        <dbReference type="Google" id="ProtNLM"/>
    </source>
</evidence>
<evidence type="ECO:0000313" key="2">
    <source>
        <dbReference type="EMBL" id="PIU73761.1"/>
    </source>
</evidence>
<proteinExistence type="predicted"/>
<name>A0A2M7AT13_9BACT</name>
<gene>
    <name evidence="2" type="ORF">COS78_00705</name>
</gene>
<sequence length="281" mass="32485">VNPLYYLTGIIAGHTAAYFSPANYSINFYHWIKNSVMYVPEFNMLGFWNSILLVPGIYILLKNFRNTNYRLVFYWVAAALMPSAITWNWFHTLRSANLIPAVEIISILPIIYLIKLNYSKKRLTVMFGLLVLFGWQSIFVINNELVYANYENQGEYQPGGFKEGTPIISSLIDKYQKIIVDTPHAQGYIFFLFYQMMDPEIIQSIAKNRTYGMDNGNSEIKFGKYEFRKIDWPKDRDLSNTILWMPATTPQEAIDNRPGAKAIFLKGPTIKYNSAMIVTLD</sequence>
<evidence type="ECO:0000313" key="3">
    <source>
        <dbReference type="Proteomes" id="UP000231407"/>
    </source>
</evidence>
<feature type="non-terminal residue" evidence="2">
    <location>
        <position position="1"/>
    </location>
</feature>
<feature type="transmembrane region" description="Helical" evidence="1">
    <location>
        <begin position="96"/>
        <end position="114"/>
    </location>
</feature>
<keyword evidence="1" id="KW-0472">Membrane</keyword>
<keyword evidence="1" id="KW-1133">Transmembrane helix</keyword>
<keyword evidence="1" id="KW-0812">Transmembrane</keyword>
<dbReference type="EMBL" id="PEWA01000009">
    <property type="protein sequence ID" value="PIU73761.1"/>
    <property type="molecule type" value="Genomic_DNA"/>
</dbReference>
<accession>A0A2M7AT13</accession>
<dbReference type="AlphaFoldDB" id="A0A2M7AT13"/>
<comment type="caution">
    <text evidence="2">The sequence shown here is derived from an EMBL/GenBank/DDBJ whole genome shotgun (WGS) entry which is preliminary data.</text>
</comment>
<evidence type="ECO:0000256" key="1">
    <source>
        <dbReference type="SAM" id="Phobius"/>
    </source>
</evidence>
<dbReference type="Proteomes" id="UP000231407">
    <property type="component" value="Unassembled WGS sequence"/>
</dbReference>
<feature type="transmembrane region" description="Helical" evidence="1">
    <location>
        <begin position="123"/>
        <end position="141"/>
    </location>
</feature>
<protein>
    <recommendedName>
        <fullName evidence="4">Glycosyltransferase RgtA/B/C/D-like domain-containing protein</fullName>
    </recommendedName>
</protein>
<organism evidence="2 3">
    <name type="scientific">Candidatus Shapirobacteria bacterium CG06_land_8_20_14_3_00_40_12</name>
    <dbReference type="NCBI Taxonomy" id="1974881"/>
    <lineage>
        <taxon>Bacteria</taxon>
        <taxon>Candidatus Shapironibacteriota</taxon>
    </lineage>
</organism>
<reference evidence="3" key="1">
    <citation type="submission" date="2017-09" db="EMBL/GenBank/DDBJ databases">
        <title>Depth-based differentiation of microbial function through sediment-hosted aquifers and enrichment of novel symbionts in the deep terrestrial subsurface.</title>
        <authorList>
            <person name="Probst A.J."/>
            <person name="Ladd B."/>
            <person name="Jarett J.K."/>
            <person name="Geller-Mcgrath D.E."/>
            <person name="Sieber C.M.K."/>
            <person name="Emerson J.B."/>
            <person name="Anantharaman K."/>
            <person name="Thomas B.C."/>
            <person name="Malmstrom R."/>
            <person name="Stieglmeier M."/>
            <person name="Klingl A."/>
            <person name="Woyke T."/>
            <person name="Ryan C.M."/>
            <person name="Banfield J.F."/>
        </authorList>
    </citation>
    <scope>NUCLEOTIDE SEQUENCE [LARGE SCALE GENOMIC DNA]</scope>
</reference>
<feature type="transmembrane region" description="Helical" evidence="1">
    <location>
        <begin position="72"/>
        <end position="90"/>
    </location>
</feature>